<reference evidence="6" key="1">
    <citation type="submission" date="2018-11" db="EMBL/GenBank/DDBJ databases">
        <title>Proposal to divide the Flavobacteriaceae and reorganize its genera based on Amino Acid Identity values calculated from whole genome sequences.</title>
        <authorList>
            <person name="Nicholson A.C."/>
            <person name="Gulvik C.A."/>
            <person name="Whitney A.M."/>
            <person name="Humrighouse B.W."/>
            <person name="Bell M."/>
            <person name="Holmes B."/>
            <person name="Steigerwalt A.G."/>
            <person name="Villarma A."/>
            <person name="Sheth M."/>
            <person name="Batra D."/>
            <person name="Pryor J."/>
            <person name="Bernardet J.-F."/>
            <person name="Hugo C."/>
            <person name="Kampfer P."/>
            <person name="Newman J."/>
            <person name="McQuiston J.R."/>
        </authorList>
    </citation>
    <scope>NUCLEOTIDE SEQUENCE [LARGE SCALE GENOMIC DNA]</scope>
    <source>
        <strain evidence="6">G0229</strain>
    </source>
</reference>
<dbReference type="SMART" id="SM00382">
    <property type="entry name" value="AAA"/>
    <property type="match status" value="1"/>
</dbReference>
<keyword evidence="3 5" id="KW-0067">ATP-binding</keyword>
<proteinExistence type="predicted"/>
<dbReference type="InterPro" id="IPR003439">
    <property type="entry name" value="ABC_transporter-like_ATP-bd"/>
</dbReference>
<dbReference type="PANTHER" id="PTHR42939:SF1">
    <property type="entry name" value="ABC TRANSPORTER ATP-BINDING PROTEIN ALBC-RELATED"/>
    <property type="match status" value="1"/>
</dbReference>
<keyword evidence="6" id="KW-1185">Reference proteome</keyword>
<dbReference type="GeneID" id="99067654"/>
<dbReference type="Pfam" id="PF00005">
    <property type="entry name" value="ABC_tran"/>
    <property type="match status" value="1"/>
</dbReference>
<dbReference type="AlphaFoldDB" id="A0A3G6TDF4"/>
<evidence type="ECO:0000313" key="5">
    <source>
        <dbReference type="EMBL" id="AZB27232.1"/>
    </source>
</evidence>
<organism evidence="5 6">
    <name type="scientific">Chryseobacterium bernardetii</name>
    <dbReference type="NCBI Taxonomy" id="1241978"/>
    <lineage>
        <taxon>Bacteria</taxon>
        <taxon>Pseudomonadati</taxon>
        <taxon>Bacteroidota</taxon>
        <taxon>Flavobacteriia</taxon>
        <taxon>Flavobacteriales</taxon>
        <taxon>Weeksellaceae</taxon>
        <taxon>Chryseobacterium group</taxon>
        <taxon>Chryseobacterium</taxon>
    </lineage>
</organism>
<dbReference type="InterPro" id="IPR003593">
    <property type="entry name" value="AAA+_ATPase"/>
</dbReference>
<dbReference type="SUPFAM" id="SSF52540">
    <property type="entry name" value="P-loop containing nucleoside triphosphate hydrolases"/>
    <property type="match status" value="1"/>
</dbReference>
<dbReference type="Gene3D" id="3.40.50.300">
    <property type="entry name" value="P-loop containing nucleotide triphosphate hydrolases"/>
    <property type="match status" value="1"/>
</dbReference>
<sequence length="220" mass="25292">MKMLHIDSITKSFDGRPILQDIYLGCKTGQIIGLLGRNGSGKSTLLRIIFGTISSDTQFIKCNDKVLRNLSDRRNKISYLPQNSFLPKNEKIKKLIPLFCNKENTDLLYSSSLIKPFLHEKPKNLSLGELRIIEALLIIHSDSDFILLDEPFHSLSPKISEELKKLIRLQMINKGIIISDHNYLDIFDISNDIYLLSNGYLKPIQDLKELQRYNYLPKSI</sequence>
<keyword evidence="2" id="KW-0547">Nucleotide-binding</keyword>
<accession>A0A3G6TDF4</accession>
<evidence type="ECO:0000256" key="2">
    <source>
        <dbReference type="ARBA" id="ARBA00022741"/>
    </source>
</evidence>
<dbReference type="GO" id="GO:0016887">
    <property type="term" value="F:ATP hydrolysis activity"/>
    <property type="evidence" value="ECO:0007669"/>
    <property type="project" value="InterPro"/>
</dbReference>
<evidence type="ECO:0000313" key="6">
    <source>
        <dbReference type="Proteomes" id="UP000271193"/>
    </source>
</evidence>
<dbReference type="InterPro" id="IPR027417">
    <property type="entry name" value="P-loop_NTPase"/>
</dbReference>
<dbReference type="PROSITE" id="PS50893">
    <property type="entry name" value="ABC_TRANSPORTER_2"/>
    <property type="match status" value="1"/>
</dbReference>
<dbReference type="EMBL" id="CP033932">
    <property type="protein sequence ID" value="AZB27232.1"/>
    <property type="molecule type" value="Genomic_DNA"/>
</dbReference>
<evidence type="ECO:0000259" key="4">
    <source>
        <dbReference type="PROSITE" id="PS50893"/>
    </source>
</evidence>
<keyword evidence="1" id="KW-0813">Transport</keyword>
<name>A0A3G6TDF4_9FLAO</name>
<protein>
    <submittedName>
        <fullName evidence="5">ATP-binding cassette domain-containing protein</fullName>
    </submittedName>
</protein>
<dbReference type="InterPro" id="IPR051782">
    <property type="entry name" value="ABC_Transporter_VariousFunc"/>
</dbReference>
<evidence type="ECO:0000256" key="1">
    <source>
        <dbReference type="ARBA" id="ARBA00022448"/>
    </source>
</evidence>
<dbReference type="Proteomes" id="UP000271193">
    <property type="component" value="Chromosome"/>
</dbReference>
<feature type="domain" description="ABC transporter" evidence="4">
    <location>
        <begin position="4"/>
        <end position="220"/>
    </location>
</feature>
<dbReference type="KEGG" id="cben:EG339_22910"/>
<gene>
    <name evidence="5" type="ORF">EG339_22910</name>
</gene>
<evidence type="ECO:0000256" key="3">
    <source>
        <dbReference type="ARBA" id="ARBA00022840"/>
    </source>
</evidence>
<dbReference type="PANTHER" id="PTHR42939">
    <property type="entry name" value="ABC TRANSPORTER ATP-BINDING PROTEIN ALBC-RELATED"/>
    <property type="match status" value="1"/>
</dbReference>
<dbReference type="GO" id="GO:0005524">
    <property type="term" value="F:ATP binding"/>
    <property type="evidence" value="ECO:0007669"/>
    <property type="project" value="UniProtKB-KW"/>
</dbReference>
<dbReference type="RefSeq" id="WP_123872283.1">
    <property type="nucleotide sequence ID" value="NZ_CP033932.1"/>
</dbReference>